<dbReference type="PIRSF" id="PIRSF000887">
    <property type="entry name" value="Pesterase_MJ0037"/>
    <property type="match status" value="1"/>
</dbReference>
<name>A0ABP9BRE1_9GAMM</name>
<dbReference type="InterPro" id="IPR026336">
    <property type="entry name" value="PdeM-like"/>
</dbReference>
<dbReference type="GO" id="GO:0016874">
    <property type="term" value="F:ligase activity"/>
    <property type="evidence" value="ECO:0007669"/>
    <property type="project" value="UniProtKB-KW"/>
</dbReference>
<keyword evidence="1" id="KW-0255">Endonuclease</keyword>
<reference evidence="2" key="1">
    <citation type="journal article" date="2019" name="Int. J. Syst. Evol. Microbiol.">
        <title>The Global Catalogue of Microorganisms (GCM) 10K type strain sequencing project: providing services to taxonomists for standard genome sequencing and annotation.</title>
        <authorList>
            <consortium name="The Broad Institute Genomics Platform"/>
            <consortium name="The Broad Institute Genome Sequencing Center for Infectious Disease"/>
            <person name="Wu L."/>
            <person name="Ma J."/>
        </authorList>
    </citation>
    <scope>NUCLEOTIDE SEQUENCE [LARGE SCALE GENOMIC DNA]</scope>
    <source>
        <strain evidence="2">JCM 18204</strain>
    </source>
</reference>
<proteinExistence type="predicted"/>
<dbReference type="InterPro" id="IPR029052">
    <property type="entry name" value="Metallo-depent_PP-like"/>
</dbReference>
<dbReference type="GO" id="GO:0004519">
    <property type="term" value="F:endonuclease activity"/>
    <property type="evidence" value="ECO:0007669"/>
    <property type="project" value="UniProtKB-KW"/>
</dbReference>
<dbReference type="PANTHER" id="PTHR39323">
    <property type="entry name" value="BLR1149 PROTEIN"/>
    <property type="match status" value="1"/>
</dbReference>
<dbReference type="InterPro" id="IPR024173">
    <property type="entry name" value="Pesterase_MJ0037-like"/>
</dbReference>
<sequence length="221" mass="23683">MPADIGVRVGGHPMRALAERALFWPARSRLILSDLHLGKADAFRRFGIAMPTGGTALDLERLSALAARTGARELWILGDFLHGAVEAASWRSRWHAWRDAHATLDIRVLTGNHDAALATARLGVGLLGPAVDEDGLAFRHAPETVAAHHVVCGHVHPVSRLPSLPGRWPIFWLGPERTVLPAFSLFTGGCEIEIADGERFVACVESEAVASFAGDAPTTAT</sequence>
<dbReference type="Proteomes" id="UP001499959">
    <property type="component" value="Unassembled WGS sequence"/>
</dbReference>
<evidence type="ECO:0000313" key="2">
    <source>
        <dbReference type="Proteomes" id="UP001499959"/>
    </source>
</evidence>
<keyword evidence="1" id="KW-0436">Ligase</keyword>
<dbReference type="RefSeq" id="WP_345303752.1">
    <property type="nucleotide sequence ID" value="NZ_BAABJE010000014.1"/>
</dbReference>
<evidence type="ECO:0000313" key="1">
    <source>
        <dbReference type="EMBL" id="GAA4798536.1"/>
    </source>
</evidence>
<dbReference type="SUPFAM" id="SSF56300">
    <property type="entry name" value="Metallo-dependent phosphatases"/>
    <property type="match status" value="1"/>
</dbReference>
<protein>
    <submittedName>
        <fullName evidence="1">Ligase-associated DNA damage response endonuclease PdeM</fullName>
    </submittedName>
</protein>
<dbReference type="EMBL" id="BAABJE010000014">
    <property type="protein sequence ID" value="GAA4798536.1"/>
    <property type="molecule type" value="Genomic_DNA"/>
</dbReference>
<keyword evidence="2" id="KW-1185">Reference proteome</keyword>
<accession>A0ABP9BRE1</accession>
<dbReference type="NCBIfam" id="TIGR04123">
    <property type="entry name" value="P_estr_lig_assc"/>
    <property type="match status" value="1"/>
</dbReference>
<gene>
    <name evidence="1" type="primary">pdeM</name>
    <name evidence="1" type="ORF">GCM10023307_25840</name>
</gene>
<keyword evidence="1" id="KW-0378">Hydrolase</keyword>
<keyword evidence="1" id="KW-0540">Nuclease</keyword>
<comment type="caution">
    <text evidence="1">The sequence shown here is derived from an EMBL/GenBank/DDBJ whole genome shotgun (WGS) entry which is preliminary data.</text>
</comment>
<organism evidence="1 2">
    <name type="scientific">Lysobacter hankyongensis</name>
    <dbReference type="NCBI Taxonomy" id="1176535"/>
    <lineage>
        <taxon>Bacteria</taxon>
        <taxon>Pseudomonadati</taxon>
        <taxon>Pseudomonadota</taxon>
        <taxon>Gammaproteobacteria</taxon>
        <taxon>Lysobacterales</taxon>
        <taxon>Lysobacteraceae</taxon>
        <taxon>Lysobacter</taxon>
    </lineage>
</organism>
<dbReference type="PANTHER" id="PTHR39323:SF1">
    <property type="entry name" value="BLR1149 PROTEIN"/>
    <property type="match status" value="1"/>
</dbReference>